<evidence type="ECO:0000313" key="1">
    <source>
        <dbReference type="EMBL" id="JAE30961.1"/>
    </source>
</evidence>
<dbReference type="AlphaFoldDB" id="A0A0A9H7Y7"/>
<reference evidence="1" key="1">
    <citation type="submission" date="2014-09" db="EMBL/GenBank/DDBJ databases">
        <authorList>
            <person name="Magalhaes I.L.F."/>
            <person name="Oliveira U."/>
            <person name="Santos F.R."/>
            <person name="Vidigal T.H.D.A."/>
            <person name="Brescovit A.D."/>
            <person name="Santos A.J."/>
        </authorList>
    </citation>
    <scope>NUCLEOTIDE SEQUENCE</scope>
    <source>
        <tissue evidence="1">Shoot tissue taken approximately 20 cm above the soil surface</tissue>
    </source>
</reference>
<organism evidence="1">
    <name type="scientific">Arundo donax</name>
    <name type="common">Giant reed</name>
    <name type="synonym">Donax arundinaceus</name>
    <dbReference type="NCBI Taxonomy" id="35708"/>
    <lineage>
        <taxon>Eukaryota</taxon>
        <taxon>Viridiplantae</taxon>
        <taxon>Streptophyta</taxon>
        <taxon>Embryophyta</taxon>
        <taxon>Tracheophyta</taxon>
        <taxon>Spermatophyta</taxon>
        <taxon>Magnoliopsida</taxon>
        <taxon>Liliopsida</taxon>
        <taxon>Poales</taxon>
        <taxon>Poaceae</taxon>
        <taxon>PACMAD clade</taxon>
        <taxon>Arundinoideae</taxon>
        <taxon>Arundineae</taxon>
        <taxon>Arundo</taxon>
    </lineage>
</organism>
<protein>
    <submittedName>
        <fullName evidence="1">Uncharacterized protein</fullName>
    </submittedName>
</protein>
<accession>A0A0A9H7Y7</accession>
<dbReference type="EMBL" id="GBRH01166935">
    <property type="protein sequence ID" value="JAE30961.1"/>
    <property type="molecule type" value="Transcribed_RNA"/>
</dbReference>
<name>A0A0A9H7Y7_ARUDO</name>
<sequence>MGWVYNSTCSSLNGLYVWMGLHVVASKSLHHFLPCNGAVLVTIYQLP</sequence>
<reference evidence="1" key="2">
    <citation type="journal article" date="2015" name="Data Brief">
        <title>Shoot transcriptome of the giant reed, Arundo donax.</title>
        <authorList>
            <person name="Barrero R.A."/>
            <person name="Guerrero F.D."/>
            <person name="Moolhuijzen P."/>
            <person name="Goolsby J.A."/>
            <person name="Tidwell J."/>
            <person name="Bellgard S.E."/>
            <person name="Bellgard M.I."/>
        </authorList>
    </citation>
    <scope>NUCLEOTIDE SEQUENCE</scope>
    <source>
        <tissue evidence="1">Shoot tissue taken approximately 20 cm above the soil surface</tissue>
    </source>
</reference>
<proteinExistence type="predicted"/>